<gene>
    <name evidence="4" type="ORF">KIW84_023012</name>
</gene>
<accession>A0A9D5BBL8</accession>
<dbReference type="Gramene" id="Psat02G0301200-T1">
    <property type="protein sequence ID" value="KAI5436734.1"/>
    <property type="gene ID" value="KIW84_023012"/>
</dbReference>
<evidence type="ECO:0000256" key="1">
    <source>
        <dbReference type="SAM" id="Coils"/>
    </source>
</evidence>
<reference evidence="4 5" key="1">
    <citation type="journal article" date="2022" name="Nat. Genet.">
        <title>Improved pea reference genome and pan-genome highlight genomic features and evolutionary characteristics.</title>
        <authorList>
            <person name="Yang T."/>
            <person name="Liu R."/>
            <person name="Luo Y."/>
            <person name="Hu S."/>
            <person name="Wang D."/>
            <person name="Wang C."/>
            <person name="Pandey M.K."/>
            <person name="Ge S."/>
            <person name="Xu Q."/>
            <person name="Li N."/>
            <person name="Li G."/>
            <person name="Huang Y."/>
            <person name="Saxena R.K."/>
            <person name="Ji Y."/>
            <person name="Li M."/>
            <person name="Yan X."/>
            <person name="He Y."/>
            <person name="Liu Y."/>
            <person name="Wang X."/>
            <person name="Xiang C."/>
            <person name="Varshney R.K."/>
            <person name="Ding H."/>
            <person name="Gao S."/>
            <person name="Zong X."/>
        </authorList>
    </citation>
    <scope>NUCLEOTIDE SEQUENCE [LARGE SCALE GENOMIC DNA]</scope>
    <source>
        <strain evidence="4 5">cv. Zhongwan 6</strain>
    </source>
</reference>
<keyword evidence="5" id="KW-1185">Reference proteome</keyword>
<feature type="region of interest" description="Disordered" evidence="2">
    <location>
        <begin position="59"/>
        <end position="80"/>
    </location>
</feature>
<evidence type="ECO:0000313" key="5">
    <source>
        <dbReference type="Proteomes" id="UP001058974"/>
    </source>
</evidence>
<sequence>MALTHDLSSLYYGVALPSEVPVFFLFTTCCFAFLVLVMANMRYDHVNVLEISTGDNRYRNKTKDVKGNPSQKSKPSGPASKRVTLGGDSSAFAAFKLLDIFISWGYILPRRRILPSLKGDMPILETSLLQLIRALQCDFCGETLANGHCVPDGYVAEAHYAGNYQDPDPYTITYNPWRDYPLPRKSSLIEETMNQFMLAQSNLEGINSNVEASNKNIEASMKNIEASNKNIEASMKNTEKSNWEVI</sequence>
<protein>
    <submittedName>
        <fullName evidence="4">Uncharacterized protein</fullName>
    </submittedName>
</protein>
<keyword evidence="3" id="KW-1133">Transmembrane helix</keyword>
<evidence type="ECO:0000256" key="3">
    <source>
        <dbReference type="SAM" id="Phobius"/>
    </source>
</evidence>
<evidence type="ECO:0000256" key="2">
    <source>
        <dbReference type="SAM" id="MobiDB-lite"/>
    </source>
</evidence>
<name>A0A9D5BBL8_PEA</name>
<keyword evidence="3" id="KW-0472">Membrane</keyword>
<proteinExistence type="predicted"/>
<keyword evidence="3" id="KW-0812">Transmembrane</keyword>
<feature type="transmembrane region" description="Helical" evidence="3">
    <location>
        <begin position="20"/>
        <end position="39"/>
    </location>
</feature>
<feature type="coiled-coil region" evidence="1">
    <location>
        <begin position="207"/>
        <end position="241"/>
    </location>
</feature>
<evidence type="ECO:0000313" key="4">
    <source>
        <dbReference type="EMBL" id="KAI5436734.1"/>
    </source>
</evidence>
<organism evidence="4 5">
    <name type="scientific">Pisum sativum</name>
    <name type="common">Garden pea</name>
    <name type="synonym">Lathyrus oleraceus</name>
    <dbReference type="NCBI Taxonomy" id="3888"/>
    <lineage>
        <taxon>Eukaryota</taxon>
        <taxon>Viridiplantae</taxon>
        <taxon>Streptophyta</taxon>
        <taxon>Embryophyta</taxon>
        <taxon>Tracheophyta</taxon>
        <taxon>Spermatophyta</taxon>
        <taxon>Magnoliopsida</taxon>
        <taxon>eudicotyledons</taxon>
        <taxon>Gunneridae</taxon>
        <taxon>Pentapetalae</taxon>
        <taxon>rosids</taxon>
        <taxon>fabids</taxon>
        <taxon>Fabales</taxon>
        <taxon>Fabaceae</taxon>
        <taxon>Papilionoideae</taxon>
        <taxon>50 kb inversion clade</taxon>
        <taxon>NPAAA clade</taxon>
        <taxon>Hologalegina</taxon>
        <taxon>IRL clade</taxon>
        <taxon>Fabeae</taxon>
        <taxon>Lathyrus</taxon>
    </lineage>
</organism>
<dbReference type="EMBL" id="JAMSHJ010000002">
    <property type="protein sequence ID" value="KAI5436734.1"/>
    <property type="molecule type" value="Genomic_DNA"/>
</dbReference>
<comment type="caution">
    <text evidence="4">The sequence shown here is derived from an EMBL/GenBank/DDBJ whole genome shotgun (WGS) entry which is preliminary data.</text>
</comment>
<dbReference type="AlphaFoldDB" id="A0A9D5BBL8"/>
<keyword evidence="1" id="KW-0175">Coiled coil</keyword>
<dbReference type="Proteomes" id="UP001058974">
    <property type="component" value="Chromosome 2"/>
</dbReference>